<feature type="chain" id="PRO_5045066218" evidence="2">
    <location>
        <begin position="39"/>
        <end position="156"/>
    </location>
</feature>
<evidence type="ECO:0000313" key="3">
    <source>
        <dbReference type="EMBL" id="MFK2919369.1"/>
    </source>
</evidence>
<protein>
    <submittedName>
        <fullName evidence="3">RcnB family protein</fullName>
    </submittedName>
</protein>
<dbReference type="Pfam" id="PF11776">
    <property type="entry name" value="RcnB"/>
    <property type="match status" value="1"/>
</dbReference>
<dbReference type="Gene3D" id="3.10.450.160">
    <property type="entry name" value="inner membrane protein cigr"/>
    <property type="match status" value="1"/>
</dbReference>
<evidence type="ECO:0000256" key="1">
    <source>
        <dbReference type="SAM" id="MobiDB-lite"/>
    </source>
</evidence>
<gene>
    <name evidence="3" type="ORF">ISS97_19050</name>
</gene>
<dbReference type="EMBL" id="JADIKD010000012">
    <property type="protein sequence ID" value="MFK2919369.1"/>
    <property type="molecule type" value="Genomic_DNA"/>
</dbReference>
<comment type="caution">
    <text evidence="3">The sequence shown here is derived from an EMBL/GenBank/DDBJ whole genome shotgun (WGS) entry which is preliminary data.</text>
</comment>
<sequence>MPHAHDYPAQRLGRPDMKRFFVATASLSLLALSISAVAAPWQGRDRDQDHGWSDDGHGHGHGRGHDDDDNDRGHGHGRGHDDDRHDNGRHLGWDKHYGRGDRLPERYRVREYYVDDYYRYHLHEPRPGYRWVRGDDGQFVLIAIATGIITDIVLGN</sequence>
<proteinExistence type="predicted"/>
<dbReference type="InterPro" id="IPR024572">
    <property type="entry name" value="RcnB"/>
</dbReference>
<keyword evidence="2" id="KW-0732">Signal</keyword>
<evidence type="ECO:0000313" key="4">
    <source>
        <dbReference type="Proteomes" id="UP001620408"/>
    </source>
</evidence>
<feature type="region of interest" description="Disordered" evidence="1">
    <location>
        <begin position="44"/>
        <end position="95"/>
    </location>
</feature>
<keyword evidence="4" id="KW-1185">Reference proteome</keyword>
<dbReference type="Proteomes" id="UP001620408">
    <property type="component" value="Unassembled WGS sequence"/>
</dbReference>
<name>A0ABW8KD43_9GAMM</name>
<organism evidence="3 4">
    <name type="scientific">Dyella koreensis</name>
    <dbReference type="NCBI Taxonomy" id="311235"/>
    <lineage>
        <taxon>Bacteria</taxon>
        <taxon>Pseudomonadati</taxon>
        <taxon>Pseudomonadota</taxon>
        <taxon>Gammaproteobacteria</taxon>
        <taxon>Lysobacterales</taxon>
        <taxon>Rhodanobacteraceae</taxon>
        <taxon>Dyella</taxon>
    </lineage>
</organism>
<feature type="signal peptide" evidence="2">
    <location>
        <begin position="1"/>
        <end position="38"/>
    </location>
</feature>
<reference evidence="3 4" key="1">
    <citation type="submission" date="2020-10" db="EMBL/GenBank/DDBJ databases">
        <title>Phylogeny of dyella-like bacteria.</title>
        <authorList>
            <person name="Fu J."/>
        </authorList>
    </citation>
    <scope>NUCLEOTIDE SEQUENCE [LARGE SCALE GENOMIC DNA]</scope>
    <source>
        <strain evidence="3 4">BB4</strain>
    </source>
</reference>
<accession>A0ABW8KD43</accession>
<evidence type="ECO:0000256" key="2">
    <source>
        <dbReference type="SAM" id="SignalP"/>
    </source>
</evidence>